<sequence>MAEKNSFVMYTEYLKHIQKMDMEQRGKLFTAILCYAAGEEIPELDAAADMAFSFIQDRMDRDNATYMQKCEKRREAGKLGGRPKANGFSEKQTKAKKANGFSEKQNNPDTDNEPDTDNDTDKKINTLADAKAMFERLWKLYPNKKGKGQVSDTQKKRLLAIGEDRLVKAIDRYSLELQKDADWRKAQYGSTFFNSGYVDYLDENYVPGKEQKPACKNQFNDFEQRECDYADLERTLLNTPIR</sequence>
<dbReference type="AlphaFoldDB" id="A0A173S8B3"/>
<protein>
    <recommendedName>
        <fullName evidence="2">DUF6291 domain-containing protein</fullName>
    </recommendedName>
</protein>
<reference evidence="3 4" key="1">
    <citation type="submission" date="2015-09" db="EMBL/GenBank/DDBJ databases">
        <authorList>
            <consortium name="Pathogen Informatics"/>
        </authorList>
    </citation>
    <scope>NUCLEOTIDE SEQUENCE [LARGE SCALE GENOMIC DNA]</scope>
    <source>
        <strain evidence="3 4">2789STDY5608863</strain>
    </source>
</reference>
<dbReference type="Proteomes" id="UP000095495">
    <property type="component" value="Unassembled WGS sequence"/>
</dbReference>
<organism evidence="3 4">
    <name type="scientific">Roseburia faecis</name>
    <dbReference type="NCBI Taxonomy" id="301302"/>
    <lineage>
        <taxon>Bacteria</taxon>
        <taxon>Bacillati</taxon>
        <taxon>Bacillota</taxon>
        <taxon>Clostridia</taxon>
        <taxon>Lachnospirales</taxon>
        <taxon>Lachnospiraceae</taxon>
        <taxon>Roseburia</taxon>
    </lineage>
</organism>
<feature type="domain" description="DUF6291" evidence="2">
    <location>
        <begin position="6"/>
        <end position="84"/>
    </location>
</feature>
<accession>A0A173S8B3</accession>
<dbReference type="Pfam" id="PF19808">
    <property type="entry name" value="DUF6291"/>
    <property type="match status" value="1"/>
</dbReference>
<proteinExistence type="predicted"/>
<dbReference type="RefSeq" id="WP_055261934.1">
    <property type="nucleotide sequence ID" value="NZ_CYXV01000004.1"/>
</dbReference>
<gene>
    <name evidence="3" type="ORF">ERS852420_01147</name>
</gene>
<evidence type="ECO:0000313" key="3">
    <source>
        <dbReference type="EMBL" id="CUM86216.1"/>
    </source>
</evidence>
<evidence type="ECO:0000313" key="4">
    <source>
        <dbReference type="Proteomes" id="UP000095495"/>
    </source>
</evidence>
<evidence type="ECO:0000259" key="2">
    <source>
        <dbReference type="Pfam" id="PF19808"/>
    </source>
</evidence>
<dbReference type="EMBL" id="CYXV01000004">
    <property type="protein sequence ID" value="CUM86216.1"/>
    <property type="molecule type" value="Genomic_DNA"/>
</dbReference>
<feature type="region of interest" description="Disordered" evidence="1">
    <location>
        <begin position="72"/>
        <end position="122"/>
    </location>
</feature>
<evidence type="ECO:0000256" key="1">
    <source>
        <dbReference type="SAM" id="MobiDB-lite"/>
    </source>
</evidence>
<dbReference type="InterPro" id="IPR046258">
    <property type="entry name" value="DUF6291"/>
</dbReference>
<name>A0A173S8B3_9FIRM</name>